<accession>A0A5B7E756</accession>
<protein>
    <submittedName>
        <fullName evidence="2">Uncharacterized protein</fullName>
    </submittedName>
</protein>
<feature type="compositionally biased region" description="Low complexity" evidence="1">
    <location>
        <begin position="81"/>
        <end position="93"/>
    </location>
</feature>
<keyword evidence="3" id="KW-1185">Reference proteome</keyword>
<dbReference type="EMBL" id="VSRR010002149">
    <property type="protein sequence ID" value="MPC29860.1"/>
    <property type="molecule type" value="Genomic_DNA"/>
</dbReference>
<dbReference type="AlphaFoldDB" id="A0A5B7E756"/>
<dbReference type="Proteomes" id="UP000324222">
    <property type="component" value="Unassembled WGS sequence"/>
</dbReference>
<evidence type="ECO:0000313" key="3">
    <source>
        <dbReference type="Proteomes" id="UP000324222"/>
    </source>
</evidence>
<gene>
    <name evidence="2" type="ORF">E2C01_023111</name>
</gene>
<organism evidence="2 3">
    <name type="scientific">Portunus trituberculatus</name>
    <name type="common">Swimming crab</name>
    <name type="synonym">Neptunus trituberculatus</name>
    <dbReference type="NCBI Taxonomy" id="210409"/>
    <lineage>
        <taxon>Eukaryota</taxon>
        <taxon>Metazoa</taxon>
        <taxon>Ecdysozoa</taxon>
        <taxon>Arthropoda</taxon>
        <taxon>Crustacea</taxon>
        <taxon>Multicrustacea</taxon>
        <taxon>Malacostraca</taxon>
        <taxon>Eumalacostraca</taxon>
        <taxon>Eucarida</taxon>
        <taxon>Decapoda</taxon>
        <taxon>Pleocyemata</taxon>
        <taxon>Brachyura</taxon>
        <taxon>Eubrachyura</taxon>
        <taxon>Portunoidea</taxon>
        <taxon>Portunidae</taxon>
        <taxon>Portuninae</taxon>
        <taxon>Portunus</taxon>
    </lineage>
</organism>
<reference evidence="2 3" key="1">
    <citation type="submission" date="2019-05" db="EMBL/GenBank/DDBJ databases">
        <title>Another draft genome of Portunus trituberculatus and its Hox gene families provides insights of decapod evolution.</title>
        <authorList>
            <person name="Jeong J.-H."/>
            <person name="Song I."/>
            <person name="Kim S."/>
            <person name="Choi T."/>
            <person name="Kim D."/>
            <person name="Ryu S."/>
            <person name="Kim W."/>
        </authorList>
    </citation>
    <scope>NUCLEOTIDE SEQUENCE [LARGE SCALE GENOMIC DNA]</scope>
    <source>
        <tissue evidence="2">Muscle</tissue>
    </source>
</reference>
<evidence type="ECO:0000256" key="1">
    <source>
        <dbReference type="SAM" id="MobiDB-lite"/>
    </source>
</evidence>
<proteinExistence type="predicted"/>
<name>A0A5B7E756_PORTR</name>
<sequence length="93" mass="9991">MDKLSCGYGPCSSRWEGIDGLIQAEMHSMSIDVTPPPLKSSTSALPGLTMCVGALYLFVRGNTNSREASKARQMRPPPPRRMGAAARGVIAFH</sequence>
<feature type="region of interest" description="Disordered" evidence="1">
    <location>
        <begin position="65"/>
        <end position="93"/>
    </location>
</feature>
<evidence type="ECO:0000313" key="2">
    <source>
        <dbReference type="EMBL" id="MPC29860.1"/>
    </source>
</evidence>
<comment type="caution">
    <text evidence="2">The sequence shown here is derived from an EMBL/GenBank/DDBJ whole genome shotgun (WGS) entry which is preliminary data.</text>
</comment>